<dbReference type="EMBL" id="KN838783">
    <property type="protein sequence ID" value="KIJ94654.1"/>
    <property type="molecule type" value="Genomic_DNA"/>
</dbReference>
<accession>A0A0C9WJG5</accession>
<dbReference type="OrthoDB" id="2692698at2759"/>
<organism evidence="1 2">
    <name type="scientific">Laccaria amethystina LaAM-08-1</name>
    <dbReference type="NCBI Taxonomy" id="1095629"/>
    <lineage>
        <taxon>Eukaryota</taxon>
        <taxon>Fungi</taxon>
        <taxon>Dikarya</taxon>
        <taxon>Basidiomycota</taxon>
        <taxon>Agaricomycotina</taxon>
        <taxon>Agaricomycetes</taxon>
        <taxon>Agaricomycetidae</taxon>
        <taxon>Agaricales</taxon>
        <taxon>Agaricineae</taxon>
        <taxon>Hydnangiaceae</taxon>
        <taxon>Laccaria</taxon>
    </lineage>
</organism>
<protein>
    <submittedName>
        <fullName evidence="1">Unplaced genomic scaffold K443scaffold_248, whole genome shotgun sequence</fullName>
    </submittedName>
</protein>
<dbReference type="AlphaFoldDB" id="A0A0C9WJG5"/>
<gene>
    <name evidence="1" type="ORF">K443DRAFT_11915</name>
</gene>
<reference evidence="2" key="2">
    <citation type="submission" date="2015-01" db="EMBL/GenBank/DDBJ databases">
        <title>Evolutionary Origins and Diversification of the Mycorrhizal Mutualists.</title>
        <authorList>
            <consortium name="DOE Joint Genome Institute"/>
            <consortium name="Mycorrhizal Genomics Consortium"/>
            <person name="Kohler A."/>
            <person name="Kuo A."/>
            <person name="Nagy L.G."/>
            <person name="Floudas D."/>
            <person name="Copeland A."/>
            <person name="Barry K.W."/>
            <person name="Cichocki N."/>
            <person name="Veneault-Fourrey C."/>
            <person name="LaButti K."/>
            <person name="Lindquist E.A."/>
            <person name="Lipzen A."/>
            <person name="Lundell T."/>
            <person name="Morin E."/>
            <person name="Murat C."/>
            <person name="Riley R."/>
            <person name="Ohm R."/>
            <person name="Sun H."/>
            <person name="Tunlid A."/>
            <person name="Henrissat B."/>
            <person name="Grigoriev I.V."/>
            <person name="Hibbett D.S."/>
            <person name="Martin F."/>
        </authorList>
    </citation>
    <scope>NUCLEOTIDE SEQUENCE [LARGE SCALE GENOMIC DNA]</scope>
    <source>
        <strain evidence="2">LaAM-08-1</strain>
    </source>
</reference>
<name>A0A0C9WJG5_9AGAR</name>
<evidence type="ECO:0000313" key="1">
    <source>
        <dbReference type="EMBL" id="KIJ94654.1"/>
    </source>
</evidence>
<dbReference type="Proteomes" id="UP000054477">
    <property type="component" value="Unassembled WGS sequence"/>
</dbReference>
<sequence length="222" mass="24172">MRSGLRGKEMPKEFKFLQEHATTPDPHTLPLRYVGICSLNTGAAGTSVLLPLPSNLIHPSLDRRNPLNNLAVRTLPEPPKSCPSFTSLELIRIPHSQLEGNDVADMSYGDNMWTTEFMGLTAEGGRGGAWKVDISKLPYPPISTPSSLRSCASPISSMSSSDSIQCSQFETLPPTPSTSYDEFALPSLWFNARPAAFKLLVIAKHNGSPSTSPFYFHITPAV</sequence>
<reference evidence="1 2" key="1">
    <citation type="submission" date="2014-04" db="EMBL/GenBank/DDBJ databases">
        <authorList>
            <consortium name="DOE Joint Genome Institute"/>
            <person name="Kuo A."/>
            <person name="Kohler A."/>
            <person name="Nagy L.G."/>
            <person name="Floudas D."/>
            <person name="Copeland A."/>
            <person name="Barry K.W."/>
            <person name="Cichocki N."/>
            <person name="Veneault-Fourrey C."/>
            <person name="LaButti K."/>
            <person name="Lindquist E.A."/>
            <person name="Lipzen A."/>
            <person name="Lundell T."/>
            <person name="Morin E."/>
            <person name="Murat C."/>
            <person name="Sun H."/>
            <person name="Tunlid A."/>
            <person name="Henrissat B."/>
            <person name="Grigoriev I.V."/>
            <person name="Hibbett D.S."/>
            <person name="Martin F."/>
            <person name="Nordberg H.P."/>
            <person name="Cantor M.N."/>
            <person name="Hua S.X."/>
        </authorList>
    </citation>
    <scope>NUCLEOTIDE SEQUENCE [LARGE SCALE GENOMIC DNA]</scope>
    <source>
        <strain evidence="1 2">LaAM-08-1</strain>
    </source>
</reference>
<keyword evidence="2" id="KW-1185">Reference proteome</keyword>
<dbReference type="HOGENOM" id="CLU_1245549_0_0_1"/>
<proteinExistence type="predicted"/>
<evidence type="ECO:0000313" key="2">
    <source>
        <dbReference type="Proteomes" id="UP000054477"/>
    </source>
</evidence>